<dbReference type="EMBL" id="JAEPRE010000314">
    <property type="protein sequence ID" value="KAG2229069.1"/>
    <property type="molecule type" value="Genomic_DNA"/>
</dbReference>
<comment type="caution">
    <text evidence="2">The sequence shown here is derived from an EMBL/GenBank/DDBJ whole genome shotgun (WGS) entry which is preliminary data.</text>
</comment>
<accession>A0A8H7SGM6</accession>
<dbReference type="Proteomes" id="UP000613177">
    <property type="component" value="Unassembled WGS sequence"/>
</dbReference>
<evidence type="ECO:0000313" key="3">
    <source>
        <dbReference type="Proteomes" id="UP000613177"/>
    </source>
</evidence>
<name>A0A8H7SGM6_9FUNG</name>
<sequence length="129" mass="14613">MEHLDETFRKSPLESHFTDFAEDNSGTDPTNNNSCTPLAQCNLVSLTSTPCVMFSPIIDSPNNPDDFSENSSSLTTSELDTLRMEIIRAKLVNANLNEQATQDILDHKFAPTITNKMYRKNQLRFIDWV</sequence>
<feature type="compositionally biased region" description="Polar residues" evidence="1">
    <location>
        <begin position="24"/>
        <end position="33"/>
    </location>
</feature>
<proteinExistence type="predicted"/>
<gene>
    <name evidence="2" type="ORF">INT48_003673</name>
</gene>
<keyword evidence="3" id="KW-1185">Reference proteome</keyword>
<reference evidence="2" key="1">
    <citation type="submission" date="2021-01" db="EMBL/GenBank/DDBJ databases">
        <title>Metabolic potential, ecology and presence of endohyphal bacteria is reflected in genomic diversity of Mucoromycotina.</title>
        <authorList>
            <person name="Muszewska A."/>
            <person name="Okrasinska A."/>
            <person name="Steczkiewicz K."/>
            <person name="Drgas O."/>
            <person name="Orlowska M."/>
            <person name="Perlinska-Lenart U."/>
            <person name="Aleksandrzak-Piekarczyk T."/>
            <person name="Szatraj K."/>
            <person name="Zielenkiewicz U."/>
            <person name="Pilsyk S."/>
            <person name="Malc E."/>
            <person name="Mieczkowski P."/>
            <person name="Kruszewska J.S."/>
            <person name="Biernat P."/>
            <person name="Pawlowska J."/>
        </authorList>
    </citation>
    <scope>NUCLEOTIDE SEQUENCE</scope>
    <source>
        <strain evidence="2">WA0000018081</strain>
    </source>
</reference>
<dbReference type="AlphaFoldDB" id="A0A8H7SGM6"/>
<evidence type="ECO:0000313" key="2">
    <source>
        <dbReference type="EMBL" id="KAG2229069.1"/>
    </source>
</evidence>
<organism evidence="2 3">
    <name type="scientific">Thamnidium elegans</name>
    <dbReference type="NCBI Taxonomy" id="101142"/>
    <lineage>
        <taxon>Eukaryota</taxon>
        <taxon>Fungi</taxon>
        <taxon>Fungi incertae sedis</taxon>
        <taxon>Mucoromycota</taxon>
        <taxon>Mucoromycotina</taxon>
        <taxon>Mucoromycetes</taxon>
        <taxon>Mucorales</taxon>
        <taxon>Mucorineae</taxon>
        <taxon>Mucoraceae</taxon>
        <taxon>Thamnidium</taxon>
    </lineage>
</organism>
<protein>
    <submittedName>
        <fullName evidence="2">Uncharacterized protein</fullName>
    </submittedName>
</protein>
<feature type="region of interest" description="Disordered" evidence="1">
    <location>
        <begin position="14"/>
        <end position="33"/>
    </location>
</feature>
<evidence type="ECO:0000256" key="1">
    <source>
        <dbReference type="SAM" id="MobiDB-lite"/>
    </source>
</evidence>